<dbReference type="InterPro" id="IPR017926">
    <property type="entry name" value="GATASE"/>
</dbReference>
<proteinExistence type="predicted"/>
<dbReference type="Proteomes" id="UP000305398">
    <property type="component" value="Chromosome"/>
</dbReference>
<dbReference type="PANTHER" id="PTHR42695">
    <property type="entry name" value="GLUTAMINE AMIDOTRANSFERASE YLR126C-RELATED"/>
    <property type="match status" value="1"/>
</dbReference>
<dbReference type="Pfam" id="PF00117">
    <property type="entry name" value="GATase"/>
    <property type="match status" value="1"/>
</dbReference>
<accession>A0A5B7ZXU1</accession>
<dbReference type="FunFam" id="3.40.50.880:FF:000033">
    <property type="entry name" value="Glutamine amidotransferase class-I"/>
    <property type="match status" value="1"/>
</dbReference>
<dbReference type="KEGG" id="hyj:FHG12_00305"/>
<name>A0A5B7ZXU1_9BACT</name>
<evidence type="ECO:0000313" key="2">
    <source>
        <dbReference type="EMBL" id="QDA58632.1"/>
    </source>
</evidence>
<dbReference type="AlphaFoldDB" id="A0A5B7ZXU1"/>
<feature type="domain" description="Glutamine amidotransferase" evidence="1">
    <location>
        <begin position="21"/>
        <end position="189"/>
    </location>
</feature>
<keyword evidence="2" id="KW-0808">Transferase</keyword>
<evidence type="ECO:0000313" key="3">
    <source>
        <dbReference type="Proteomes" id="UP000305398"/>
    </source>
</evidence>
<dbReference type="EMBL" id="CP040896">
    <property type="protein sequence ID" value="QDA58632.1"/>
    <property type="molecule type" value="Genomic_DNA"/>
</dbReference>
<dbReference type="SUPFAM" id="SSF52317">
    <property type="entry name" value="Class I glutamine amidotransferase-like"/>
    <property type="match status" value="1"/>
</dbReference>
<evidence type="ECO:0000259" key="1">
    <source>
        <dbReference type="Pfam" id="PF00117"/>
    </source>
</evidence>
<dbReference type="PANTHER" id="PTHR42695:SF5">
    <property type="entry name" value="GLUTAMINE AMIDOTRANSFERASE YLR126C-RELATED"/>
    <property type="match status" value="1"/>
</dbReference>
<dbReference type="InterPro" id="IPR029062">
    <property type="entry name" value="Class_I_gatase-like"/>
</dbReference>
<dbReference type="CDD" id="cd01741">
    <property type="entry name" value="GATase1_1"/>
    <property type="match status" value="1"/>
</dbReference>
<dbReference type="RefSeq" id="WP_139513512.1">
    <property type="nucleotide sequence ID" value="NZ_CP040896.1"/>
</dbReference>
<dbReference type="Gene3D" id="3.40.50.880">
    <property type="match status" value="1"/>
</dbReference>
<protein>
    <submittedName>
        <fullName evidence="2">Type 1 glutamine amidotransferase</fullName>
    </submittedName>
</protein>
<keyword evidence="3" id="KW-1185">Reference proteome</keyword>
<reference evidence="2 3" key="1">
    <citation type="submission" date="2019-06" db="EMBL/GenBank/DDBJ databases">
        <authorList>
            <person name="Srinivasan S."/>
        </authorList>
    </citation>
    <scope>NUCLEOTIDE SEQUENCE [LARGE SCALE GENOMIC DNA]</scope>
    <source>
        <strain evidence="2 3">17J68-5</strain>
    </source>
</reference>
<dbReference type="GO" id="GO:0005829">
    <property type="term" value="C:cytosol"/>
    <property type="evidence" value="ECO:0007669"/>
    <property type="project" value="TreeGrafter"/>
</dbReference>
<dbReference type="GO" id="GO:0016740">
    <property type="term" value="F:transferase activity"/>
    <property type="evidence" value="ECO:0007669"/>
    <property type="project" value="UniProtKB-KW"/>
</dbReference>
<organism evidence="2 3">
    <name type="scientific">Hymenobacter jejuensis</name>
    <dbReference type="NCBI Taxonomy" id="2502781"/>
    <lineage>
        <taxon>Bacteria</taxon>
        <taxon>Pseudomonadati</taxon>
        <taxon>Bacteroidota</taxon>
        <taxon>Cytophagia</taxon>
        <taxon>Cytophagales</taxon>
        <taxon>Hymenobacteraceae</taxon>
        <taxon>Hymenobacter</taxon>
    </lineage>
</organism>
<dbReference type="PROSITE" id="PS51273">
    <property type="entry name" value="GATASE_TYPE_1"/>
    <property type="match status" value="1"/>
</dbReference>
<keyword evidence="2" id="KW-0315">Glutamine amidotransferase</keyword>
<dbReference type="InterPro" id="IPR044992">
    <property type="entry name" value="ChyE-like"/>
</dbReference>
<sequence length="232" mass="25614">MRIHCLQHISFETPGSILEWAEQHGCELTVTRLFESEPSFPDPAQFDLLIVLGGAMSVHDEAVFPWLRAEKALLRTAIELGKRVLGICLGAQLLAEALGGRVYANAEPEIGFLPIQFAPEAAQHPVFRHVSLASTVMHWHGETFSLPASATVLASSQACENQAFAYGTKIVGVQFHPELTETILDQMLTHDAHELIPAPFVQTEQQIRDGVYKLAESRKMLFGILDAYSINI</sequence>
<gene>
    <name evidence="2" type="ORF">FHG12_00305</name>
</gene>
<dbReference type="OrthoDB" id="9807137at2"/>